<dbReference type="EMBL" id="LT899436">
    <property type="protein sequence ID" value="SNR17399.1"/>
    <property type="molecule type" value="Genomic_DNA"/>
</dbReference>
<keyword evidence="1 3" id="KW-0732">Signal</keyword>
<dbReference type="OrthoDB" id="9757947at2"/>
<evidence type="ECO:0000256" key="3">
    <source>
        <dbReference type="SAM" id="SignalP"/>
    </source>
</evidence>
<keyword evidence="6" id="KW-1185">Reference proteome</keyword>
<dbReference type="Gene3D" id="2.130.10.10">
    <property type="entry name" value="YVTN repeat-like/Quinoprotein amine dehydrogenase"/>
    <property type="match status" value="4"/>
</dbReference>
<feature type="region of interest" description="Disordered" evidence="2">
    <location>
        <begin position="744"/>
        <end position="773"/>
    </location>
</feature>
<reference evidence="5 6" key="1">
    <citation type="submission" date="2017-07" db="EMBL/GenBank/DDBJ databases">
        <authorList>
            <person name="Sun Z.S."/>
            <person name="Albrecht U."/>
            <person name="Echele G."/>
            <person name="Lee C.C."/>
        </authorList>
    </citation>
    <scope>NUCLEOTIDE SEQUENCE [LARGE SCALE GENOMIC DNA]</scope>
    <source>
        <strain evidence="6">type strain: KCTC 22618</strain>
    </source>
</reference>
<dbReference type="InterPro" id="IPR026444">
    <property type="entry name" value="Secre_tail"/>
</dbReference>
<dbReference type="AlphaFoldDB" id="A0A238UDZ0"/>
<dbReference type="PANTHER" id="PTHR43739:SF5">
    <property type="entry name" value="EXO-ALPHA-SIALIDASE"/>
    <property type="match status" value="1"/>
</dbReference>
<evidence type="ECO:0000256" key="1">
    <source>
        <dbReference type="ARBA" id="ARBA00022729"/>
    </source>
</evidence>
<evidence type="ECO:0000313" key="5">
    <source>
        <dbReference type="EMBL" id="SNR17399.1"/>
    </source>
</evidence>
<dbReference type="InterPro" id="IPR052025">
    <property type="entry name" value="Xyloglucanase_GH74"/>
</dbReference>
<dbReference type="SUPFAM" id="SSF110296">
    <property type="entry name" value="Oligoxyloglucan reducing end-specific cellobiohydrolase"/>
    <property type="match status" value="2"/>
</dbReference>
<accession>A0A238UDZ0</accession>
<feature type="signal peptide" evidence="3">
    <location>
        <begin position="1"/>
        <end position="24"/>
    </location>
</feature>
<dbReference type="Proteomes" id="UP000215214">
    <property type="component" value="Chromosome TJEJU"/>
</dbReference>
<protein>
    <recommendedName>
        <fullName evidence="4">Secretion system C-terminal sorting domain-containing protein</fullName>
    </recommendedName>
</protein>
<gene>
    <name evidence="5" type="ORF">TJEJU_3763</name>
</gene>
<dbReference type="PANTHER" id="PTHR43739">
    <property type="entry name" value="XYLOGLUCANASE (EUROFUNG)"/>
    <property type="match status" value="1"/>
</dbReference>
<feature type="domain" description="Secretion system C-terminal sorting" evidence="4">
    <location>
        <begin position="1144"/>
        <end position="1215"/>
    </location>
</feature>
<feature type="chain" id="PRO_5012714827" description="Secretion system C-terminal sorting domain-containing protein" evidence="3">
    <location>
        <begin position="25"/>
        <end position="1219"/>
    </location>
</feature>
<proteinExistence type="predicted"/>
<sequence length="1219" mass="132489">MNLKLLKGSALALLVLGASTTLNAQKLQTTFNPKKIKKDQVYKNQKMFDSKTGATNAKTPPQRQADNAIERAKFEFERLKNPLTGDIPRDIRKAELQFSQKISPSSDLRRLYGRSANNGNFSNWVNRGPFNVGGRTRALAIDRNNENVILAGGVSGGLWRSENNGETWRKVTRSFQSPSITTIVQDPRPNRGYIWYFASGERQGNSARGGNAFYQGSGVYKSQDQGRTWELLRATRNQNVGSFESGFDLINSIAVNPTNGDLYVATFDGLFRSQDGGNSFSEVLAGGFDNTVEVSITPSGRIYATIDSGGNPNAGFFTSTDGDNWTNITPEGFLTSYGRTVMGIDPSNEDSVYFFTQDPANTAALYRYNRTENAWENLSANLPSSSIGGPIGDLNLQGGYNMVVQVHPADSNIVFVGGTNLYRSTTAFNTLAAQESWVAGYSPLNNISLYTNQHPDQHALVFYPSNPNRALSGNDGGVFITEDITSANAGIEPVAWESLNNGYITTQPYHVAFDPEANSDDLVAGFQDNGTWYTNSTASNAIWEEDFGGDGTYSAIADGGRTRYVSSQNGNLFRFNFDDNGEFLSFTKVRPAGASGFSFINPYILDPNNDNVMYMPIGTSIWRNKDLDEIPLFSNSDATVNWSNISATQTDDNSNVTALDLSKFPVANTLYYGTNSGRIYRLDNANIDNQQPVDIASGKGLPAGYVNDINVDPSNSDRVIVTFSNYGILSLFITENAGETWTNISGNLEERPDGSGNGPSVRSTAFLGSQGNPNSRNQKIFAATSTGLYYTDYLNGQNTVWRKENNAIGNAVTDEVVTRKDGFIAVAAHGNGLFSARFPITANPLPESTLSNAFLLDDLSLPQNSPDTQIDITGLFVQSQGLPISIEITNTNPGLVSASISGDTLTLSYTPDAIGVATIGLIAKAGEEQVSTGFNVSISETPIYAQTNPFVTSIPSQNFTDFNGIAQAADDFVVPAGNTWVINRILAFGGNNGVPNFSSVDVVIYDDNNGTPGEEVYNSSNLTPISELNDPNLNLLLPEPLTLESGNYWISIYVNLAFLPTGNQWFWSSEDNSVGQVTQFRDVADLFGTGATDWTPTSVALGRTPIDQTFQIFGDIISLGEENEEPIQEASLTSINGQLKTLAWPNPSEGIFNFNLQTITTDSKVSLSVFDISGKMVHKEQNVSPKSNYVWDASNVSSGIYLINIEGEKTAKRFKIIKK</sequence>
<dbReference type="Pfam" id="PF18962">
    <property type="entry name" value="Por_Secre_tail"/>
    <property type="match status" value="1"/>
</dbReference>
<dbReference type="RefSeq" id="WP_095074544.1">
    <property type="nucleotide sequence ID" value="NZ_LT899436.1"/>
</dbReference>
<dbReference type="SUPFAM" id="SSF50969">
    <property type="entry name" value="YVTN repeat-like/Quinoprotein amine dehydrogenase"/>
    <property type="match status" value="1"/>
</dbReference>
<organism evidence="5 6">
    <name type="scientific">Tenacibaculum jejuense</name>
    <dbReference type="NCBI Taxonomy" id="584609"/>
    <lineage>
        <taxon>Bacteria</taxon>
        <taxon>Pseudomonadati</taxon>
        <taxon>Bacteroidota</taxon>
        <taxon>Flavobacteriia</taxon>
        <taxon>Flavobacteriales</taxon>
        <taxon>Flavobacteriaceae</taxon>
        <taxon>Tenacibaculum</taxon>
    </lineage>
</organism>
<dbReference type="CDD" id="cd15482">
    <property type="entry name" value="Sialidase_non-viral"/>
    <property type="match status" value="1"/>
</dbReference>
<dbReference type="KEGG" id="tje:TJEJU_3763"/>
<dbReference type="NCBIfam" id="TIGR04183">
    <property type="entry name" value="Por_Secre_tail"/>
    <property type="match status" value="1"/>
</dbReference>
<dbReference type="InterPro" id="IPR015943">
    <property type="entry name" value="WD40/YVTN_repeat-like_dom_sf"/>
</dbReference>
<feature type="compositionally biased region" description="Polar residues" evidence="2">
    <location>
        <begin position="758"/>
        <end position="773"/>
    </location>
</feature>
<dbReference type="InterPro" id="IPR011044">
    <property type="entry name" value="Quino_amine_DH_bsu"/>
</dbReference>
<evidence type="ECO:0000259" key="4">
    <source>
        <dbReference type="Pfam" id="PF18962"/>
    </source>
</evidence>
<dbReference type="GO" id="GO:0010411">
    <property type="term" value="P:xyloglucan metabolic process"/>
    <property type="evidence" value="ECO:0007669"/>
    <property type="project" value="TreeGrafter"/>
</dbReference>
<evidence type="ECO:0000313" key="6">
    <source>
        <dbReference type="Proteomes" id="UP000215214"/>
    </source>
</evidence>
<name>A0A238UDZ0_9FLAO</name>
<evidence type="ECO:0000256" key="2">
    <source>
        <dbReference type="SAM" id="MobiDB-lite"/>
    </source>
</evidence>